<evidence type="ECO:0000313" key="1">
    <source>
        <dbReference type="EMBL" id="GAI80965.1"/>
    </source>
</evidence>
<dbReference type="EMBL" id="BARW01005580">
    <property type="protein sequence ID" value="GAI80965.1"/>
    <property type="molecule type" value="Genomic_DNA"/>
</dbReference>
<proteinExistence type="predicted"/>
<comment type="caution">
    <text evidence="1">The sequence shown here is derived from an EMBL/GenBank/DDBJ whole genome shotgun (WGS) entry which is preliminary data.</text>
</comment>
<reference evidence="1" key="1">
    <citation type="journal article" date="2014" name="Front. Microbiol.">
        <title>High frequency of phylogenetically diverse reductive dehalogenase-homologous genes in deep subseafloor sedimentary metagenomes.</title>
        <authorList>
            <person name="Kawai M."/>
            <person name="Futagami T."/>
            <person name="Toyoda A."/>
            <person name="Takaki Y."/>
            <person name="Nishi S."/>
            <person name="Hori S."/>
            <person name="Arai W."/>
            <person name="Tsubouchi T."/>
            <person name="Morono Y."/>
            <person name="Uchiyama I."/>
            <person name="Ito T."/>
            <person name="Fujiyama A."/>
            <person name="Inagaki F."/>
            <person name="Takami H."/>
        </authorList>
    </citation>
    <scope>NUCLEOTIDE SEQUENCE</scope>
    <source>
        <strain evidence="1">Expedition CK06-06</strain>
    </source>
</reference>
<accession>X1T059</accession>
<name>X1T059_9ZZZZ</name>
<sequence>MSDKRMLIVDAEVVRKVDENRGDMNRSDFINFLIDSCLKEDSGKQNYITKEEFNQFQQGTRELLRNFLEFFISYSLELGKQPTDKTFEELSQKLQALGDSGNKAKNL</sequence>
<dbReference type="AlphaFoldDB" id="X1T059"/>
<gene>
    <name evidence="1" type="ORF">S12H4_12040</name>
</gene>
<protein>
    <submittedName>
        <fullName evidence="1">Uncharacterized protein</fullName>
    </submittedName>
</protein>
<organism evidence="1">
    <name type="scientific">marine sediment metagenome</name>
    <dbReference type="NCBI Taxonomy" id="412755"/>
    <lineage>
        <taxon>unclassified sequences</taxon>
        <taxon>metagenomes</taxon>
        <taxon>ecological metagenomes</taxon>
    </lineage>
</organism>